<dbReference type="Proteomes" id="UP000054538">
    <property type="component" value="Unassembled WGS sequence"/>
</dbReference>
<dbReference type="Gene3D" id="3.30.420.10">
    <property type="entry name" value="Ribonuclease H-like superfamily/Ribonuclease H"/>
    <property type="match status" value="1"/>
</dbReference>
<keyword evidence="3" id="KW-1185">Reference proteome</keyword>
<evidence type="ECO:0000313" key="3">
    <source>
        <dbReference type="Proteomes" id="UP000054538"/>
    </source>
</evidence>
<evidence type="ECO:0000313" key="2">
    <source>
        <dbReference type="EMBL" id="KIK76622.1"/>
    </source>
</evidence>
<dbReference type="EMBL" id="KN828860">
    <property type="protein sequence ID" value="KIK74438.1"/>
    <property type="molecule type" value="Genomic_DNA"/>
</dbReference>
<gene>
    <name evidence="2" type="ORF">PAXRUDRAFT_169345</name>
    <name evidence="1" type="ORF">PAXRUDRAFT_175701</name>
</gene>
<dbReference type="PANTHER" id="PTHR35871">
    <property type="entry name" value="EXPRESSED PROTEIN"/>
    <property type="match status" value="1"/>
</dbReference>
<evidence type="ECO:0000313" key="1">
    <source>
        <dbReference type="EMBL" id="KIK74438.1"/>
    </source>
</evidence>
<accession>A0A0D0BZX0</accession>
<dbReference type="EMBL" id="KN827385">
    <property type="protein sequence ID" value="KIK76622.1"/>
    <property type="molecule type" value="Genomic_DNA"/>
</dbReference>
<organism evidence="2 3">
    <name type="scientific">Paxillus rubicundulus Ve08.2h10</name>
    <dbReference type="NCBI Taxonomy" id="930991"/>
    <lineage>
        <taxon>Eukaryota</taxon>
        <taxon>Fungi</taxon>
        <taxon>Dikarya</taxon>
        <taxon>Basidiomycota</taxon>
        <taxon>Agaricomycotina</taxon>
        <taxon>Agaricomycetes</taxon>
        <taxon>Agaricomycetidae</taxon>
        <taxon>Boletales</taxon>
        <taxon>Paxilineae</taxon>
        <taxon>Paxillaceae</taxon>
        <taxon>Paxillus</taxon>
    </lineage>
</organism>
<protein>
    <submittedName>
        <fullName evidence="2">Unplaced genomic scaffold scaffold_2563, whole genome shotgun sequence</fullName>
    </submittedName>
</protein>
<sequence>MTTQGREVVVWFHDESTFYVNDQRKLRWVHSSEEAVPQPKGERASLMVAHFVSADYGWLQSPNGKESACILLKAGKGRDGYYTNELIVQHAKKAIAILEKYYPNNNHILVFDNATTHVKRADDALSAHHMPKNPLQYWGVTVAVKDIKGAVMHDSDAKPLKKKIPMTPAHFQDGIEQPLYFPVGHKKAGWFKGMAQILREWGFETQAKLWYECKGFNCPAGKTACCCHCFMFNQPDFVCVESVLETVCCEKGAQVLFLPKFHCELNFIEQCWGHAKCIYRQFSASAKEADLEQNVCKALDSVTLELMHKYATRSRRFIDAYQKGLDGKQPAWAARKYHEHQVLPETILREFDEAQTKLTKQTS</sequence>
<dbReference type="STRING" id="930991.A0A0D0BZX0"/>
<reference evidence="3" key="2">
    <citation type="submission" date="2015-01" db="EMBL/GenBank/DDBJ databases">
        <title>Evolutionary Origins and Diversification of the Mycorrhizal Mutualists.</title>
        <authorList>
            <consortium name="DOE Joint Genome Institute"/>
            <consortium name="Mycorrhizal Genomics Consortium"/>
            <person name="Kohler A."/>
            <person name="Kuo A."/>
            <person name="Nagy L.G."/>
            <person name="Floudas D."/>
            <person name="Copeland A."/>
            <person name="Barry K.W."/>
            <person name="Cichocki N."/>
            <person name="Veneault-Fourrey C."/>
            <person name="LaButti K."/>
            <person name="Lindquist E.A."/>
            <person name="Lipzen A."/>
            <person name="Lundell T."/>
            <person name="Morin E."/>
            <person name="Murat C."/>
            <person name="Riley R."/>
            <person name="Ohm R."/>
            <person name="Sun H."/>
            <person name="Tunlid A."/>
            <person name="Henrissat B."/>
            <person name="Grigoriev I.V."/>
            <person name="Hibbett D.S."/>
            <person name="Martin F."/>
        </authorList>
    </citation>
    <scope>NUCLEOTIDE SEQUENCE [LARGE SCALE GENOMIC DNA]</scope>
    <source>
        <strain evidence="1 3">Ve08.2h10</strain>
    </source>
</reference>
<proteinExistence type="predicted"/>
<reference evidence="2 3" key="1">
    <citation type="submission" date="2014-04" db="EMBL/GenBank/DDBJ databases">
        <authorList>
            <consortium name="DOE Joint Genome Institute"/>
            <person name="Kuo A."/>
            <person name="Kohler A."/>
            <person name="Jargeat P."/>
            <person name="Nagy L.G."/>
            <person name="Floudas D."/>
            <person name="Copeland A."/>
            <person name="Barry K.W."/>
            <person name="Cichocki N."/>
            <person name="Veneault-Fourrey C."/>
            <person name="LaButti K."/>
            <person name="Lindquist E.A."/>
            <person name="Lipzen A."/>
            <person name="Lundell T."/>
            <person name="Morin E."/>
            <person name="Murat C."/>
            <person name="Sun H."/>
            <person name="Tunlid A."/>
            <person name="Henrissat B."/>
            <person name="Grigoriev I.V."/>
            <person name="Hibbett D.S."/>
            <person name="Martin F."/>
            <person name="Nordberg H.P."/>
            <person name="Cantor M.N."/>
            <person name="Hua S.X."/>
        </authorList>
    </citation>
    <scope>NUCLEOTIDE SEQUENCE [LARGE SCALE GENOMIC DNA]</scope>
    <source>
        <strain evidence="2 3">Ve08.2h10</strain>
    </source>
</reference>
<reference evidence="2" key="3">
    <citation type="submission" date="2015-02" db="EMBL/GenBank/DDBJ databases">
        <title>Evolutionary Origins and Diversification of the Mycorrhizal Mutualists.</title>
        <authorList>
            <consortium name="DOE Joint Genome Institute"/>
            <consortium name="Mycorrhizal Genomics Consortium"/>
            <person name="Kohler A."/>
            <person name="Kuo A."/>
            <person name="Nagy L.G."/>
            <person name="Floudas D."/>
            <person name="Copeland A."/>
            <person name="Barry K.W."/>
            <person name="Cichocki N."/>
            <person name="Veneault-Fourrey C."/>
            <person name="LaButti K."/>
            <person name="Lindquist E.A."/>
            <person name="Lipzen A."/>
            <person name="Lundell T."/>
            <person name="Morin E."/>
            <person name="Murat C."/>
            <person name="Riley R."/>
            <person name="Ohm R."/>
            <person name="Sun H."/>
            <person name="Tunlid A."/>
            <person name="Henrissat B."/>
            <person name="Grigoriev I.V."/>
            <person name="Hibbett D.S."/>
            <person name="Martin F."/>
        </authorList>
    </citation>
    <scope>NUCLEOTIDE SEQUENCE</scope>
    <source>
        <strain evidence="2">Ve08.2h10</strain>
    </source>
</reference>
<dbReference type="OrthoDB" id="6511194at2759"/>
<dbReference type="HOGENOM" id="CLU_005726_0_0_1"/>
<name>A0A0D0BZX0_9AGAM</name>
<dbReference type="InterPro" id="IPR036397">
    <property type="entry name" value="RNaseH_sf"/>
</dbReference>
<dbReference type="PANTHER" id="PTHR35871:SF1">
    <property type="entry name" value="CXC1-LIKE CYSTEINE CLUSTER ASSOCIATED WITH KDZ TRANSPOSASES DOMAIN-CONTAINING PROTEIN"/>
    <property type="match status" value="1"/>
</dbReference>
<dbReference type="GO" id="GO:0003676">
    <property type="term" value="F:nucleic acid binding"/>
    <property type="evidence" value="ECO:0007669"/>
    <property type="project" value="InterPro"/>
</dbReference>
<dbReference type="AlphaFoldDB" id="A0A0D0BZX0"/>